<evidence type="ECO:0000256" key="2">
    <source>
        <dbReference type="ARBA" id="ARBA00022448"/>
    </source>
</evidence>
<comment type="caution">
    <text evidence="7">The sequence shown here is derived from an EMBL/GenBank/DDBJ whole genome shotgun (WGS) entry which is preliminary data.</text>
</comment>
<evidence type="ECO:0000256" key="6">
    <source>
        <dbReference type="SAM" id="Phobius"/>
    </source>
</evidence>
<evidence type="ECO:0000313" key="7">
    <source>
        <dbReference type="EMBL" id="MBM7645045.1"/>
    </source>
</evidence>
<feature type="transmembrane region" description="Helical" evidence="6">
    <location>
        <begin position="7"/>
        <end position="25"/>
    </location>
</feature>
<evidence type="ECO:0000256" key="5">
    <source>
        <dbReference type="ARBA" id="ARBA00023136"/>
    </source>
</evidence>
<keyword evidence="2" id="KW-0813">Transport</keyword>
<evidence type="ECO:0000256" key="3">
    <source>
        <dbReference type="ARBA" id="ARBA00022692"/>
    </source>
</evidence>
<dbReference type="PANTHER" id="PTHR11101:SF80">
    <property type="entry name" value="PHOSPHATE TRANSPORTER"/>
    <property type="match status" value="1"/>
</dbReference>
<proteinExistence type="predicted"/>
<name>A0ABS2PZQ0_9BACL</name>
<dbReference type="Proteomes" id="UP000808914">
    <property type="component" value="Unassembled WGS sequence"/>
</dbReference>
<keyword evidence="4 6" id="KW-1133">Transmembrane helix</keyword>
<organism evidence="7 8">
    <name type="scientific">Scopulibacillus daqui</name>
    <dbReference type="NCBI Taxonomy" id="1469162"/>
    <lineage>
        <taxon>Bacteria</taxon>
        <taxon>Bacillati</taxon>
        <taxon>Bacillota</taxon>
        <taxon>Bacilli</taxon>
        <taxon>Bacillales</taxon>
        <taxon>Sporolactobacillaceae</taxon>
        <taxon>Scopulibacillus</taxon>
    </lineage>
</organism>
<sequence length="78" mass="8626">MDIILDLIIFIVILGLAFDFINGFHDTANTFATSISTRALTPRRRITCRTMNFIVALMFTGAAETISKGIVDPFSLNT</sequence>
<evidence type="ECO:0000256" key="1">
    <source>
        <dbReference type="ARBA" id="ARBA00004141"/>
    </source>
</evidence>
<comment type="subcellular location">
    <subcellularLocation>
        <location evidence="1">Membrane</location>
        <topology evidence="1">Multi-pass membrane protein</topology>
    </subcellularLocation>
</comment>
<reference evidence="7 8" key="1">
    <citation type="submission" date="2021-01" db="EMBL/GenBank/DDBJ databases">
        <title>Genomic Encyclopedia of Type Strains, Phase IV (KMG-IV): sequencing the most valuable type-strain genomes for metagenomic binning, comparative biology and taxonomic classification.</title>
        <authorList>
            <person name="Goeker M."/>
        </authorList>
    </citation>
    <scope>NUCLEOTIDE SEQUENCE [LARGE SCALE GENOMIC DNA]</scope>
    <source>
        <strain evidence="7 8">DSM 28236</strain>
    </source>
</reference>
<evidence type="ECO:0000313" key="8">
    <source>
        <dbReference type="Proteomes" id="UP000808914"/>
    </source>
</evidence>
<dbReference type="EMBL" id="JAFBER010000005">
    <property type="protein sequence ID" value="MBM7645045.1"/>
    <property type="molecule type" value="Genomic_DNA"/>
</dbReference>
<gene>
    <name evidence="7" type="ORF">JOD45_001254</name>
</gene>
<accession>A0ABS2PZQ0</accession>
<dbReference type="Pfam" id="PF01384">
    <property type="entry name" value="PHO4"/>
    <property type="match status" value="1"/>
</dbReference>
<protein>
    <submittedName>
        <fullName evidence="7">Phosphate/sulfate permease</fullName>
    </submittedName>
</protein>
<dbReference type="InterPro" id="IPR001204">
    <property type="entry name" value="Phos_transporter"/>
</dbReference>
<keyword evidence="5 6" id="KW-0472">Membrane</keyword>
<dbReference type="PANTHER" id="PTHR11101">
    <property type="entry name" value="PHOSPHATE TRANSPORTER"/>
    <property type="match status" value="1"/>
</dbReference>
<keyword evidence="8" id="KW-1185">Reference proteome</keyword>
<keyword evidence="3 6" id="KW-0812">Transmembrane</keyword>
<evidence type="ECO:0000256" key="4">
    <source>
        <dbReference type="ARBA" id="ARBA00022989"/>
    </source>
</evidence>